<feature type="transmembrane region" description="Helical" evidence="6">
    <location>
        <begin position="40"/>
        <end position="63"/>
    </location>
</feature>
<evidence type="ECO:0000256" key="3">
    <source>
        <dbReference type="ARBA" id="ARBA00022692"/>
    </source>
</evidence>
<feature type="transmembrane region" description="Helical" evidence="6">
    <location>
        <begin position="144"/>
        <end position="165"/>
    </location>
</feature>
<evidence type="ECO:0000256" key="4">
    <source>
        <dbReference type="ARBA" id="ARBA00022989"/>
    </source>
</evidence>
<keyword evidence="4 6" id="KW-1133">Transmembrane helix</keyword>
<dbReference type="InterPro" id="IPR003740">
    <property type="entry name" value="YitT"/>
</dbReference>
<sequence length="290" mass="31901">MYKPVIINLALVLIGTFIFSIAINSIVIPNQLGEGGVTGITLLLFYVFDISPSLSNFIINAIIMLIGWKFLEKETIFYTLVAIVSMSLFLEFVFLPSFIPTNSLLGPLASGFLIGLGIGIVILGHGTTAGVDIIALIINKYMGLQVSIALLILDVMIVIPLTVVIGLEKGVLTLISLYITSKILNFVMEGYNPKKAIMVVSNKHDEIAEEIMKRVDRGITVLKGYGYYSKAEKDVLYVVINRIQLIKVQRIINDIDSNAFVTVTGIQQVLGEGFTFNLDQSHDIEENEVI</sequence>
<gene>
    <name evidence="8" type="ORF">FEZ33_00910</name>
</gene>
<dbReference type="InterPro" id="IPR051461">
    <property type="entry name" value="UPF0750_membrane"/>
</dbReference>
<keyword evidence="3 6" id="KW-0812">Transmembrane</keyword>
<proteinExistence type="predicted"/>
<accession>A0A5R9EGC0</accession>
<keyword evidence="5 6" id="KW-0472">Membrane</keyword>
<evidence type="ECO:0000256" key="5">
    <source>
        <dbReference type="ARBA" id="ARBA00023136"/>
    </source>
</evidence>
<dbReference type="PANTHER" id="PTHR33545">
    <property type="entry name" value="UPF0750 MEMBRANE PROTEIN YITT-RELATED"/>
    <property type="match status" value="1"/>
</dbReference>
<evidence type="ECO:0000259" key="7">
    <source>
        <dbReference type="Pfam" id="PF10035"/>
    </source>
</evidence>
<dbReference type="Gene3D" id="3.30.70.120">
    <property type="match status" value="1"/>
</dbReference>
<organism evidence="8 9">
    <name type="scientific">Ruoffia tabacinasalis</name>
    <dbReference type="NCBI Taxonomy" id="87458"/>
    <lineage>
        <taxon>Bacteria</taxon>
        <taxon>Bacillati</taxon>
        <taxon>Bacillota</taxon>
        <taxon>Bacilli</taxon>
        <taxon>Lactobacillales</taxon>
        <taxon>Aerococcaceae</taxon>
        <taxon>Ruoffia</taxon>
    </lineage>
</organism>
<comment type="caution">
    <text evidence="8">The sequence shown here is derived from an EMBL/GenBank/DDBJ whole genome shotgun (WGS) entry which is preliminary data.</text>
</comment>
<dbReference type="EMBL" id="VBSP01000001">
    <property type="protein sequence ID" value="TLQ49575.1"/>
    <property type="molecule type" value="Genomic_DNA"/>
</dbReference>
<dbReference type="Proteomes" id="UP000306420">
    <property type="component" value="Unassembled WGS sequence"/>
</dbReference>
<feature type="transmembrane region" description="Helical" evidence="6">
    <location>
        <begin position="111"/>
        <end position="137"/>
    </location>
</feature>
<dbReference type="InterPro" id="IPR019264">
    <property type="entry name" value="DUF2179"/>
</dbReference>
<comment type="subcellular location">
    <subcellularLocation>
        <location evidence="1">Cell membrane</location>
        <topology evidence="1">Multi-pass membrane protein</topology>
    </subcellularLocation>
</comment>
<evidence type="ECO:0000313" key="8">
    <source>
        <dbReference type="EMBL" id="TLQ49575.1"/>
    </source>
</evidence>
<dbReference type="Pfam" id="PF02588">
    <property type="entry name" value="YitT_membrane"/>
    <property type="match status" value="1"/>
</dbReference>
<reference evidence="8 9" key="1">
    <citation type="submission" date="2019-05" db="EMBL/GenBank/DDBJ databases">
        <title>The metagenome of a microbial culture collection derived from dairy environment covers the genomic content of the human microbiome.</title>
        <authorList>
            <person name="Roder T."/>
            <person name="Wuthrich D."/>
            <person name="Sattari Z."/>
            <person name="Von Ah U."/>
            <person name="Bar C."/>
            <person name="Ronchi F."/>
            <person name="Macpherson A.J."/>
            <person name="Ganal-Vonarburg S.C."/>
            <person name="Bruggmann R."/>
            <person name="Vergeres G."/>
        </authorList>
    </citation>
    <scope>NUCLEOTIDE SEQUENCE [LARGE SCALE GENOMIC DNA]</scope>
    <source>
        <strain evidence="8 9">FAM 24227</strain>
    </source>
</reference>
<protein>
    <submittedName>
        <fullName evidence="8">YitT family protein</fullName>
    </submittedName>
</protein>
<dbReference type="GO" id="GO:0005886">
    <property type="term" value="C:plasma membrane"/>
    <property type="evidence" value="ECO:0007669"/>
    <property type="project" value="UniProtKB-SubCell"/>
</dbReference>
<evidence type="ECO:0000256" key="2">
    <source>
        <dbReference type="ARBA" id="ARBA00022475"/>
    </source>
</evidence>
<feature type="transmembrane region" description="Helical" evidence="6">
    <location>
        <begin position="75"/>
        <end position="99"/>
    </location>
</feature>
<dbReference type="OrthoDB" id="1758221at2"/>
<feature type="domain" description="DUF2179" evidence="7">
    <location>
        <begin position="217"/>
        <end position="271"/>
    </location>
</feature>
<dbReference type="RefSeq" id="WP_138403497.1">
    <property type="nucleotide sequence ID" value="NZ_VBSP01000001.1"/>
</dbReference>
<dbReference type="Pfam" id="PF10035">
    <property type="entry name" value="DUF2179"/>
    <property type="match status" value="1"/>
</dbReference>
<evidence type="ECO:0000256" key="6">
    <source>
        <dbReference type="SAM" id="Phobius"/>
    </source>
</evidence>
<dbReference type="CDD" id="cd16380">
    <property type="entry name" value="YitT_C"/>
    <property type="match status" value="1"/>
</dbReference>
<dbReference type="AlphaFoldDB" id="A0A5R9EGC0"/>
<feature type="transmembrane region" description="Helical" evidence="6">
    <location>
        <begin position="7"/>
        <end position="28"/>
    </location>
</feature>
<keyword evidence="2" id="KW-1003">Cell membrane</keyword>
<dbReference type="InterPro" id="IPR015867">
    <property type="entry name" value="N-reg_PII/ATP_PRibTrfase_C"/>
</dbReference>
<dbReference type="PANTHER" id="PTHR33545:SF4">
    <property type="entry name" value="UPF0750 MEMBRANE PROTEIN YXKD"/>
    <property type="match status" value="1"/>
</dbReference>
<dbReference type="PIRSF" id="PIRSF006483">
    <property type="entry name" value="Membrane_protein_YitT"/>
    <property type="match status" value="1"/>
</dbReference>
<name>A0A5R9EGC0_9LACT</name>
<evidence type="ECO:0000256" key="1">
    <source>
        <dbReference type="ARBA" id="ARBA00004651"/>
    </source>
</evidence>
<evidence type="ECO:0000313" key="9">
    <source>
        <dbReference type="Proteomes" id="UP000306420"/>
    </source>
</evidence>